<dbReference type="NCBIfam" id="NF006629">
    <property type="entry name" value="PRK09198.1"/>
    <property type="match status" value="1"/>
</dbReference>
<dbReference type="PANTHER" id="PTHR43816">
    <property type="entry name" value="NICOTINAMIDE PHOSPHORIBOSYLTRANSFERASE"/>
    <property type="match status" value="1"/>
</dbReference>
<dbReference type="InterPro" id="IPR038765">
    <property type="entry name" value="Papain-like_cys_pep_sf"/>
</dbReference>
<keyword evidence="12" id="KW-1185">Reference proteome</keyword>
<comment type="catalytic activity">
    <reaction evidence="8">
        <text>beta-nicotinamide D-ribonucleotide + diphosphate = 5-phospho-alpha-D-ribose 1-diphosphate + nicotinamide + H(+)</text>
        <dbReference type="Rhea" id="RHEA:16149"/>
        <dbReference type="ChEBI" id="CHEBI:14649"/>
        <dbReference type="ChEBI" id="CHEBI:15378"/>
        <dbReference type="ChEBI" id="CHEBI:17154"/>
        <dbReference type="ChEBI" id="CHEBI:33019"/>
        <dbReference type="ChEBI" id="CHEBI:58017"/>
        <dbReference type="EC" id="2.4.2.12"/>
    </reaction>
    <physiologicalReaction direction="right-to-left" evidence="8">
        <dbReference type="Rhea" id="RHEA:16151"/>
    </physiologicalReaction>
</comment>
<dbReference type="Gene3D" id="3.20.20.70">
    <property type="entry name" value="Aldolase class I"/>
    <property type="match status" value="1"/>
</dbReference>
<evidence type="ECO:0000256" key="4">
    <source>
        <dbReference type="ARBA" id="ARBA00022679"/>
    </source>
</evidence>
<dbReference type="Pfam" id="PF02338">
    <property type="entry name" value="OTU"/>
    <property type="match status" value="1"/>
</dbReference>
<dbReference type="AlphaFoldDB" id="A0AA39HXM4"/>
<evidence type="ECO:0000256" key="9">
    <source>
        <dbReference type="SAM" id="Coils"/>
    </source>
</evidence>
<dbReference type="Gene3D" id="3.90.70.80">
    <property type="match status" value="1"/>
</dbReference>
<dbReference type="GO" id="GO:0005634">
    <property type="term" value="C:nucleus"/>
    <property type="evidence" value="ECO:0007669"/>
    <property type="project" value="UniProtKB-ARBA"/>
</dbReference>
<feature type="domain" description="OTU" evidence="10">
    <location>
        <begin position="125"/>
        <end position="273"/>
    </location>
</feature>
<dbReference type="PROSITE" id="PS50802">
    <property type="entry name" value="OTU"/>
    <property type="match status" value="1"/>
</dbReference>
<gene>
    <name evidence="11" type="ORF">QR680_006667</name>
</gene>
<evidence type="ECO:0000256" key="5">
    <source>
        <dbReference type="ARBA" id="ARBA00035007"/>
    </source>
</evidence>
<protein>
    <recommendedName>
        <fullName evidence="7">Nicotinamide phosphoribosyltransferase</fullName>
        <ecNumber evidence="6">2.4.2.12</ecNumber>
    </recommendedName>
</protein>
<dbReference type="InterPro" id="IPR003323">
    <property type="entry name" value="OTU_dom"/>
</dbReference>
<dbReference type="CDD" id="cd01569">
    <property type="entry name" value="PBEF_like"/>
    <property type="match status" value="1"/>
</dbReference>
<comment type="pathway">
    <text evidence="5">Cofactor biosynthesis; NAD(+) biosynthesis; nicotinamide D-ribonucleotide from 5-phospho-alpha-D-ribose 1-diphosphate and nicotinamide: step 1/1.</text>
</comment>
<dbReference type="InterPro" id="IPR010982">
    <property type="entry name" value="Lambda_DNA-bd_dom_sf"/>
</dbReference>
<dbReference type="CDD" id="cd22755">
    <property type="entry name" value="OTU_CeDUB-like"/>
    <property type="match status" value="1"/>
</dbReference>
<keyword evidence="3" id="KW-0328">Glycosyltransferase</keyword>
<evidence type="ECO:0000256" key="2">
    <source>
        <dbReference type="ARBA" id="ARBA00022642"/>
    </source>
</evidence>
<dbReference type="Pfam" id="PF04095">
    <property type="entry name" value="NAPRTase"/>
    <property type="match status" value="1"/>
</dbReference>
<evidence type="ECO:0000256" key="1">
    <source>
        <dbReference type="ARBA" id="ARBA00010897"/>
    </source>
</evidence>
<evidence type="ECO:0000256" key="7">
    <source>
        <dbReference type="ARBA" id="ARBA00035036"/>
    </source>
</evidence>
<evidence type="ECO:0000256" key="3">
    <source>
        <dbReference type="ARBA" id="ARBA00022676"/>
    </source>
</evidence>
<keyword evidence="4" id="KW-0808">Transferase</keyword>
<dbReference type="InterPro" id="IPR041529">
    <property type="entry name" value="DUF5598"/>
</dbReference>
<dbReference type="SUPFAM" id="SSF51690">
    <property type="entry name" value="Nicotinate/Quinolinate PRTase C-terminal domain-like"/>
    <property type="match status" value="1"/>
</dbReference>
<dbReference type="InterPro" id="IPR016471">
    <property type="entry name" value="Nicotinamide_PRibTrfase"/>
</dbReference>
<keyword evidence="2" id="KW-0662">Pyridine nucleotide biosynthesis</keyword>
<dbReference type="InterPro" id="IPR013785">
    <property type="entry name" value="Aldolase_TIM"/>
</dbReference>
<sequence length="920" mass="103183">MGNPVSDTDENGLRLGQETEELHHDRVSLSLGKVMHQARQADEWTQKVYLATRVNEKPPVVTEYENEADNVEGTVQQKPKGRVLCIRFPTFDWQMAHRSRIGYEGPQKIWRSTAPFIMWDTYVPVRLINVVGDGNCGFRALSMFMFGHEEAHPILRTEICQYIAAQSLGWMLGMNSAYESAQSYLTRKRMAMPNSWMGTVELQAAAEMFDIHVLVNMDHYDDSIWNSSNIWPAAEALLKDVKRLEGEKAELLQQLNAAKDDLQKAHFVLLDYCCASVFDARDLFNKEIVREQLVEAIGTEAGNRRLQLDPNEIENFITMDIQSAIIGIVVDIDKKHGTFTRWVPSKEHLMRAKSAVRGGSDLKANDSFSPVVNNVTFSVGRYPLLSQSLRLFDLTFTHDYPSSASALRIALSTPSSASLALALVLCNSKMHPFPVENVLHLADSYKITHHKQYPPGTTCVYSYFESRGGTFPETCFFGLQYIIKRWLTGPVVSHQMIAQAKVFFKAHFGGTDVFNELGWTHIVEKHNGLLPLRIRAVPEGSVVPVKNVLFTVENTDPEVPWLTNWFETLLVQVWYPMTVCTVSRHMKNVIGKYLAETSDSIDGLPFKLHDFGYRGSTSVESAAIGGAAHLVNFVSTDTIAGLELCRKYYGASMAGFSIPATEHSTITTWRKNGEAEAYRNMLTQFPEGLVSVVSDSYDIFNAVSKIWGEQLRDLVLERANKGCLVIRPDSGDPCEVVVKILNLLSESFPVSFNSKGYRVLPSYLRVIQGDGISPKTIADILESIKKEGWSTENVVFGAGGAILQRMDRDTQQCAFKCSFVTINGESRNVCKNPATDPTKRSKKGRLTLERNEDGDFMTMSEGLGDASKDMLVTVFENGRLLVDYTLDEIRTRAEIDLVVHMKEKKEARGVIRKISRNAAN</sequence>
<evidence type="ECO:0000259" key="10">
    <source>
        <dbReference type="PROSITE" id="PS50802"/>
    </source>
</evidence>
<reference evidence="11" key="1">
    <citation type="submission" date="2023-06" db="EMBL/GenBank/DDBJ databases">
        <title>Genomic analysis of the entomopathogenic nematode Steinernema hermaphroditum.</title>
        <authorList>
            <person name="Schwarz E.M."/>
            <person name="Heppert J.K."/>
            <person name="Baniya A."/>
            <person name="Schwartz H.T."/>
            <person name="Tan C.-H."/>
            <person name="Antoshechkin I."/>
            <person name="Sternberg P.W."/>
            <person name="Goodrich-Blair H."/>
            <person name="Dillman A.R."/>
        </authorList>
    </citation>
    <scope>NUCLEOTIDE SEQUENCE</scope>
    <source>
        <strain evidence="11">PS9179</strain>
        <tissue evidence="11">Whole animal</tissue>
    </source>
</reference>
<dbReference type="Proteomes" id="UP001175271">
    <property type="component" value="Unassembled WGS sequence"/>
</dbReference>
<dbReference type="PANTHER" id="PTHR43816:SF1">
    <property type="entry name" value="NICOTINAMIDE PHOSPHORIBOSYLTRANSFERASE"/>
    <property type="match status" value="1"/>
</dbReference>
<comment type="caution">
    <text evidence="11">The sequence shown here is derived from an EMBL/GenBank/DDBJ whole genome shotgun (WGS) entry which is preliminary data.</text>
</comment>
<keyword evidence="9" id="KW-0175">Coiled coil</keyword>
<dbReference type="SUPFAM" id="SSF54001">
    <property type="entry name" value="Cysteine proteinases"/>
    <property type="match status" value="1"/>
</dbReference>
<dbReference type="EMBL" id="JAUCMV010000003">
    <property type="protein sequence ID" value="KAK0413216.1"/>
    <property type="molecule type" value="Genomic_DNA"/>
</dbReference>
<accession>A0AA39HXM4</accession>
<proteinExistence type="inferred from homology"/>
<dbReference type="Pfam" id="PF18127">
    <property type="entry name" value="NAMPT_N"/>
    <property type="match status" value="1"/>
</dbReference>
<name>A0AA39HXM4_9BILA</name>
<dbReference type="GO" id="GO:0003677">
    <property type="term" value="F:DNA binding"/>
    <property type="evidence" value="ECO:0007669"/>
    <property type="project" value="InterPro"/>
</dbReference>
<evidence type="ECO:0000256" key="6">
    <source>
        <dbReference type="ARBA" id="ARBA00035024"/>
    </source>
</evidence>
<evidence type="ECO:0000256" key="8">
    <source>
        <dbReference type="ARBA" id="ARBA00047835"/>
    </source>
</evidence>
<evidence type="ECO:0000313" key="12">
    <source>
        <dbReference type="Proteomes" id="UP001175271"/>
    </source>
</evidence>
<organism evidence="11 12">
    <name type="scientific">Steinernema hermaphroditum</name>
    <dbReference type="NCBI Taxonomy" id="289476"/>
    <lineage>
        <taxon>Eukaryota</taxon>
        <taxon>Metazoa</taxon>
        <taxon>Ecdysozoa</taxon>
        <taxon>Nematoda</taxon>
        <taxon>Chromadorea</taxon>
        <taxon>Rhabditida</taxon>
        <taxon>Tylenchina</taxon>
        <taxon>Panagrolaimomorpha</taxon>
        <taxon>Strongyloidoidea</taxon>
        <taxon>Steinernematidae</taxon>
        <taxon>Steinernema</taxon>
    </lineage>
</organism>
<evidence type="ECO:0000313" key="11">
    <source>
        <dbReference type="EMBL" id="KAK0413216.1"/>
    </source>
</evidence>
<comment type="similarity">
    <text evidence="1">Belongs to the NAPRTase family.</text>
</comment>
<dbReference type="EC" id="2.4.2.12" evidence="6"/>
<dbReference type="InterPro" id="IPR041525">
    <property type="entry name" value="N/Namide_PRibTrfase"/>
</dbReference>
<dbReference type="GO" id="GO:0047280">
    <property type="term" value="F:nicotinamide phosphoribosyltransferase activity"/>
    <property type="evidence" value="ECO:0007669"/>
    <property type="project" value="UniProtKB-EC"/>
</dbReference>
<dbReference type="Gene3D" id="1.10.260.40">
    <property type="entry name" value="lambda repressor-like DNA-binding domains"/>
    <property type="match status" value="1"/>
</dbReference>
<feature type="coiled-coil region" evidence="9">
    <location>
        <begin position="234"/>
        <end position="261"/>
    </location>
</feature>
<dbReference type="InterPro" id="IPR036068">
    <property type="entry name" value="Nicotinate_pribotase-like_C"/>
</dbReference>
<dbReference type="GO" id="GO:0009435">
    <property type="term" value="P:NAD+ biosynthetic process"/>
    <property type="evidence" value="ECO:0007669"/>
    <property type="project" value="InterPro"/>
</dbReference>